<keyword evidence="1" id="KW-0472">Membrane</keyword>
<reference evidence="2 3" key="1">
    <citation type="journal article" date="2017" name="Nat. Commun.">
        <title>Genome assembly with in vitro proximity ligation data and whole-genome triplication in lettuce.</title>
        <authorList>
            <person name="Reyes-Chin-Wo S."/>
            <person name="Wang Z."/>
            <person name="Yang X."/>
            <person name="Kozik A."/>
            <person name="Arikit S."/>
            <person name="Song C."/>
            <person name="Xia L."/>
            <person name="Froenicke L."/>
            <person name="Lavelle D.O."/>
            <person name="Truco M.J."/>
            <person name="Xia R."/>
            <person name="Zhu S."/>
            <person name="Xu C."/>
            <person name="Xu H."/>
            <person name="Xu X."/>
            <person name="Cox K."/>
            <person name="Korf I."/>
            <person name="Meyers B.C."/>
            <person name="Michelmore R.W."/>
        </authorList>
    </citation>
    <scope>NUCLEOTIDE SEQUENCE [LARGE SCALE GENOMIC DNA]</scope>
    <source>
        <strain evidence="3">cv. Salinas</strain>
        <tissue evidence="2">Seedlings</tissue>
    </source>
</reference>
<evidence type="ECO:0000313" key="3">
    <source>
        <dbReference type="Proteomes" id="UP000235145"/>
    </source>
</evidence>
<dbReference type="EMBL" id="NBSK02000004">
    <property type="protein sequence ID" value="KAJ0212572.1"/>
    <property type="molecule type" value="Genomic_DNA"/>
</dbReference>
<accession>A0A9R1VRV3</accession>
<keyword evidence="3" id="KW-1185">Reference proteome</keyword>
<dbReference type="Proteomes" id="UP000235145">
    <property type="component" value="Unassembled WGS sequence"/>
</dbReference>
<keyword evidence="1" id="KW-0812">Transmembrane</keyword>
<gene>
    <name evidence="2" type="ORF">LSAT_V11C400203930</name>
</gene>
<feature type="transmembrane region" description="Helical" evidence="1">
    <location>
        <begin position="82"/>
        <end position="101"/>
    </location>
</feature>
<dbReference type="AlphaFoldDB" id="A0A9R1VRV3"/>
<protein>
    <submittedName>
        <fullName evidence="2">Uncharacterized protein</fullName>
    </submittedName>
</protein>
<sequence length="103" mass="11630">MDRKTTLDVCAAAASLAAQPLENADALIDSVETFIFDCDDFEKAANDVEKGENMKNEINLAECIFPECIKCFLTIIFFQNGLVFLLELMFLFLFFLVILSFNL</sequence>
<organism evidence="2 3">
    <name type="scientific">Lactuca sativa</name>
    <name type="common">Garden lettuce</name>
    <dbReference type="NCBI Taxonomy" id="4236"/>
    <lineage>
        <taxon>Eukaryota</taxon>
        <taxon>Viridiplantae</taxon>
        <taxon>Streptophyta</taxon>
        <taxon>Embryophyta</taxon>
        <taxon>Tracheophyta</taxon>
        <taxon>Spermatophyta</taxon>
        <taxon>Magnoliopsida</taxon>
        <taxon>eudicotyledons</taxon>
        <taxon>Gunneridae</taxon>
        <taxon>Pentapetalae</taxon>
        <taxon>asterids</taxon>
        <taxon>campanulids</taxon>
        <taxon>Asterales</taxon>
        <taxon>Asteraceae</taxon>
        <taxon>Cichorioideae</taxon>
        <taxon>Cichorieae</taxon>
        <taxon>Lactucinae</taxon>
        <taxon>Lactuca</taxon>
    </lineage>
</organism>
<proteinExistence type="predicted"/>
<name>A0A9R1VRV3_LACSA</name>
<comment type="caution">
    <text evidence="2">The sequence shown here is derived from an EMBL/GenBank/DDBJ whole genome shotgun (WGS) entry which is preliminary data.</text>
</comment>
<evidence type="ECO:0000256" key="1">
    <source>
        <dbReference type="SAM" id="Phobius"/>
    </source>
</evidence>
<evidence type="ECO:0000313" key="2">
    <source>
        <dbReference type="EMBL" id="KAJ0212572.1"/>
    </source>
</evidence>
<keyword evidence="1" id="KW-1133">Transmembrane helix</keyword>